<sequence>MGIPQGQTTFRKRSENVVCPRFTNNASQNQRQLIDHLDKADIVPIDYRNLTPGNQGMVNGWIKLLTPEQQDKILILR</sequence>
<gene>
    <name evidence="2" type="ORF">J0G10_13275</name>
</gene>
<proteinExistence type="predicted"/>
<dbReference type="CDD" id="cd20726">
    <property type="entry name" value="CDI_toxin_BpE479_tRNase-like"/>
    <property type="match status" value="1"/>
</dbReference>
<reference evidence="2 3" key="1">
    <citation type="journal article" date="2022" name="Int. J. Syst. Evol. Microbiol.">
        <title>Pseudomonas germanica sp. nov., isolated from Iris germanica rhizomes.</title>
        <authorList>
            <person name="Atanasov K.E."/>
            <person name="Galbis D.M."/>
            <person name="Gallego J."/>
            <person name="Serpico A."/>
            <person name="Bosch M."/>
            <person name="Altabella T."/>
            <person name="Ferrer A."/>
        </authorList>
    </citation>
    <scope>NUCLEOTIDE SEQUENCE [LARGE SCALE GENOMIC DNA]</scope>
    <source>
        <strain evidence="2 3">FIT28</strain>
    </source>
</reference>
<feature type="domain" description="CdiA C-terminal tRNase" evidence="1">
    <location>
        <begin position="22"/>
        <end position="76"/>
    </location>
</feature>
<dbReference type="Pfam" id="PF18664">
    <property type="entry name" value="CdiA_C_tRNase"/>
    <property type="match status" value="1"/>
</dbReference>
<evidence type="ECO:0000313" key="3">
    <source>
        <dbReference type="Proteomes" id="UP000824588"/>
    </source>
</evidence>
<dbReference type="EMBL" id="CP071586">
    <property type="protein sequence ID" value="QYY84369.1"/>
    <property type="molecule type" value="Genomic_DNA"/>
</dbReference>
<keyword evidence="3" id="KW-1185">Reference proteome</keyword>
<name>A0ABX8YWL5_9PSED</name>
<dbReference type="InterPro" id="IPR041620">
    <property type="entry name" value="CdiA_C_tRNase"/>
</dbReference>
<evidence type="ECO:0000259" key="1">
    <source>
        <dbReference type="Pfam" id="PF18664"/>
    </source>
</evidence>
<protein>
    <recommendedName>
        <fullName evidence="1">CdiA C-terminal tRNase domain-containing protein</fullName>
    </recommendedName>
</protein>
<organism evidence="2 3">
    <name type="scientific">Pseudomonas germanica</name>
    <dbReference type="NCBI Taxonomy" id="2815720"/>
    <lineage>
        <taxon>Bacteria</taxon>
        <taxon>Pseudomonadati</taxon>
        <taxon>Pseudomonadota</taxon>
        <taxon>Gammaproteobacteria</taxon>
        <taxon>Pseudomonadales</taxon>
        <taxon>Pseudomonadaceae</taxon>
        <taxon>Pseudomonas</taxon>
    </lineage>
</organism>
<accession>A0ABX8YWL5</accession>
<dbReference type="Proteomes" id="UP000824588">
    <property type="component" value="Chromosome"/>
</dbReference>
<evidence type="ECO:0000313" key="2">
    <source>
        <dbReference type="EMBL" id="QYY84369.1"/>
    </source>
</evidence>